<evidence type="ECO:0000313" key="1">
    <source>
        <dbReference type="EMBL" id="KAJ8954663.1"/>
    </source>
</evidence>
<dbReference type="Proteomes" id="UP001162164">
    <property type="component" value="Unassembled WGS sequence"/>
</dbReference>
<reference evidence="1" key="1">
    <citation type="journal article" date="2023" name="Insect Mol. Biol.">
        <title>Genome sequencing provides insights into the evolution of gene families encoding plant cell wall-degrading enzymes in longhorned beetles.</title>
        <authorList>
            <person name="Shin N.R."/>
            <person name="Okamura Y."/>
            <person name="Kirsch R."/>
            <person name="Pauchet Y."/>
        </authorList>
    </citation>
    <scope>NUCLEOTIDE SEQUENCE</scope>
    <source>
        <strain evidence="1">MMC_N1</strain>
    </source>
</reference>
<dbReference type="EMBL" id="JAPWTJ010003576">
    <property type="protein sequence ID" value="KAJ8954663.1"/>
    <property type="molecule type" value="Genomic_DNA"/>
</dbReference>
<name>A0ABQ9IRE8_9CUCU</name>
<sequence>MNSHRRTLEHKTNSCVLLADGVHLIRSAFKFRIIGYRSHSENFHIHYTLFFNEVKQKALNLLEEHIDGVTTKRLKCCECLLRLFVMTPSTSYSKSIKLARLT</sequence>
<accession>A0ABQ9IRE8</accession>
<comment type="caution">
    <text evidence="1">The sequence shown here is derived from an EMBL/GenBank/DDBJ whole genome shotgun (WGS) entry which is preliminary data.</text>
</comment>
<gene>
    <name evidence="1" type="ORF">NQ317_012932</name>
</gene>
<evidence type="ECO:0000313" key="2">
    <source>
        <dbReference type="Proteomes" id="UP001162164"/>
    </source>
</evidence>
<organism evidence="1 2">
    <name type="scientific">Molorchus minor</name>
    <dbReference type="NCBI Taxonomy" id="1323400"/>
    <lineage>
        <taxon>Eukaryota</taxon>
        <taxon>Metazoa</taxon>
        <taxon>Ecdysozoa</taxon>
        <taxon>Arthropoda</taxon>
        <taxon>Hexapoda</taxon>
        <taxon>Insecta</taxon>
        <taxon>Pterygota</taxon>
        <taxon>Neoptera</taxon>
        <taxon>Endopterygota</taxon>
        <taxon>Coleoptera</taxon>
        <taxon>Polyphaga</taxon>
        <taxon>Cucujiformia</taxon>
        <taxon>Chrysomeloidea</taxon>
        <taxon>Cerambycidae</taxon>
        <taxon>Lamiinae</taxon>
        <taxon>Monochamini</taxon>
        <taxon>Molorchus</taxon>
    </lineage>
</organism>
<protein>
    <submittedName>
        <fullName evidence="1">Uncharacterized protein</fullName>
    </submittedName>
</protein>
<proteinExistence type="predicted"/>
<keyword evidence="2" id="KW-1185">Reference proteome</keyword>